<gene>
    <name evidence="13" type="ORF">GCM10009111_02120</name>
</gene>
<dbReference type="EMBL" id="BAAAFA010000001">
    <property type="protein sequence ID" value="GAA0810709.1"/>
    <property type="molecule type" value="Genomic_DNA"/>
</dbReference>
<dbReference type="Pfam" id="PF00593">
    <property type="entry name" value="TonB_dep_Rec_b-barrel"/>
    <property type="match status" value="1"/>
</dbReference>
<dbReference type="SUPFAM" id="SSF56935">
    <property type="entry name" value="Porins"/>
    <property type="match status" value="1"/>
</dbReference>
<sequence>MSNMKISIRFCVNLSVLLSTCALTVFAEEQPTQKTASTIDSLEKIQIRGIRGSLVKSIETKRYNNAIVDAITAEDIGKFPDKNVAESLQRITGVSLTRVQGEGERIGVRGTAPSQNRTYINGQNIASADWWISSQPNRGFNYTLLPAEIVSSLEIYKSPEADHDEGSLGGSINIKTHAPLETQDNMFVGTVQLQYSDISQKTDPQLSLFYNYINDAKDFGVMVSLTQHERSLRRDGLESWGWAERNYNKTDQGGLRLTQNEEADLTNVWSPGGGGSAVFEQNRELSSAMVAIQYQPNNDWNIELNTLYSVLNADNTNQNFLWQPSTVYDRGGEISAYQLIDNTLTQANYTKVPSTNSKGVPFSTAMEAIWRESSIETSLVHLLAEHTVDYWKMQYQIGFTKASGGTSKDFTSQWSANTDFSVNLRTPKDIVAQYQVDPLSAKDWQISEVREDAQHSDDSEFFLQGDFEYQLDRPFIQSVKFGAKFKQHQRDFIRLRSKNSDYTGMARELDWTLADFPAAFPSHYLSGVGSNKTLKDYAFADINSLNNAYQTLDFVQGEEKPSTFDITETSLAAYGKMNFSGDFYRGNLGVRLVHTQQDADAYEKVSEVESIYREYLWTQTSKSYTDFLPSINIAIDLSDNVLLRLAASKVMSRPEYNHLMPSTNYNVTQAQGAGGNPDLDPFRSTNFDLGIEWYFDHTSLLSAAAFHKDIQSFIDIKRSQEEYENINMIINRPVNGSGGSIYGLELNFQKELFYGVGIIANYTFVDGERKELITGKNIPIPGNSKHSSNFTTYFENDWLSTRLAYNFRTEFATGVGEEITDDYGQWDINVSFMITESLSLVFEGINLTDEVNYTYERNEFAPIGIYKNGRRYYAGIRVSL</sequence>
<dbReference type="PANTHER" id="PTHR40980">
    <property type="entry name" value="PLUG DOMAIN-CONTAINING PROTEIN"/>
    <property type="match status" value="1"/>
</dbReference>
<evidence type="ECO:0000256" key="3">
    <source>
        <dbReference type="ARBA" id="ARBA00022452"/>
    </source>
</evidence>
<comment type="similarity">
    <text evidence="8 9">Belongs to the TonB-dependent receptor family.</text>
</comment>
<dbReference type="InterPro" id="IPR012910">
    <property type="entry name" value="Plug_dom"/>
</dbReference>
<evidence type="ECO:0000256" key="9">
    <source>
        <dbReference type="RuleBase" id="RU003357"/>
    </source>
</evidence>
<comment type="subcellular location">
    <subcellularLocation>
        <location evidence="1 8">Cell outer membrane</location>
        <topology evidence="1 8">Multi-pass membrane protein</topology>
    </subcellularLocation>
</comment>
<dbReference type="Gene3D" id="2.40.170.20">
    <property type="entry name" value="TonB-dependent receptor, beta-barrel domain"/>
    <property type="match status" value="1"/>
</dbReference>
<evidence type="ECO:0000256" key="7">
    <source>
        <dbReference type="ARBA" id="ARBA00023237"/>
    </source>
</evidence>
<evidence type="ECO:0000259" key="12">
    <source>
        <dbReference type="Pfam" id="PF07715"/>
    </source>
</evidence>
<evidence type="ECO:0000256" key="6">
    <source>
        <dbReference type="ARBA" id="ARBA00023136"/>
    </source>
</evidence>
<dbReference type="Proteomes" id="UP001500021">
    <property type="component" value="Unassembled WGS sequence"/>
</dbReference>
<protein>
    <submittedName>
        <fullName evidence="13">TonB-dependent receptor</fullName>
    </submittedName>
</protein>
<dbReference type="PROSITE" id="PS52016">
    <property type="entry name" value="TONB_DEPENDENT_REC_3"/>
    <property type="match status" value="1"/>
</dbReference>
<accession>A0ABN1L330</accession>
<comment type="caution">
    <text evidence="13">The sequence shown here is derived from an EMBL/GenBank/DDBJ whole genome shotgun (WGS) entry which is preliminary data.</text>
</comment>
<keyword evidence="4 8" id="KW-0812">Transmembrane</keyword>
<evidence type="ECO:0000313" key="14">
    <source>
        <dbReference type="Proteomes" id="UP001500021"/>
    </source>
</evidence>
<dbReference type="InterPro" id="IPR010104">
    <property type="entry name" value="TonB_rcpt_bac"/>
</dbReference>
<reference evidence="13 14" key="1">
    <citation type="journal article" date="2019" name="Int. J. Syst. Evol. Microbiol.">
        <title>The Global Catalogue of Microorganisms (GCM) 10K type strain sequencing project: providing services to taxonomists for standard genome sequencing and annotation.</title>
        <authorList>
            <consortium name="The Broad Institute Genomics Platform"/>
            <consortium name="The Broad Institute Genome Sequencing Center for Infectious Disease"/>
            <person name="Wu L."/>
            <person name="Ma J."/>
        </authorList>
    </citation>
    <scope>NUCLEOTIDE SEQUENCE [LARGE SCALE GENOMIC DNA]</scope>
    <source>
        <strain evidence="13 14">JCM 15608</strain>
    </source>
</reference>
<evidence type="ECO:0000256" key="4">
    <source>
        <dbReference type="ARBA" id="ARBA00022692"/>
    </source>
</evidence>
<dbReference type="Gene3D" id="2.170.130.10">
    <property type="entry name" value="TonB-dependent receptor, plug domain"/>
    <property type="match status" value="1"/>
</dbReference>
<keyword evidence="7 8" id="KW-0998">Cell outer membrane</keyword>
<name>A0ABN1L330_9GAMM</name>
<evidence type="ECO:0000256" key="1">
    <source>
        <dbReference type="ARBA" id="ARBA00004571"/>
    </source>
</evidence>
<dbReference type="NCBIfam" id="TIGR01782">
    <property type="entry name" value="TonB-Xanth-Caul"/>
    <property type="match status" value="1"/>
</dbReference>
<evidence type="ECO:0000256" key="2">
    <source>
        <dbReference type="ARBA" id="ARBA00022448"/>
    </source>
</evidence>
<feature type="domain" description="TonB-dependent receptor plug" evidence="12">
    <location>
        <begin position="65"/>
        <end position="170"/>
    </location>
</feature>
<dbReference type="CDD" id="cd01347">
    <property type="entry name" value="ligand_gated_channel"/>
    <property type="match status" value="1"/>
</dbReference>
<keyword evidence="14" id="KW-1185">Reference proteome</keyword>
<evidence type="ECO:0000256" key="8">
    <source>
        <dbReference type="PROSITE-ProRule" id="PRU01360"/>
    </source>
</evidence>
<evidence type="ECO:0000313" key="13">
    <source>
        <dbReference type="EMBL" id="GAA0810709.1"/>
    </source>
</evidence>
<dbReference type="InterPro" id="IPR000531">
    <property type="entry name" value="Beta-barrel_TonB"/>
</dbReference>
<keyword evidence="10" id="KW-0732">Signal</keyword>
<feature type="domain" description="TonB-dependent receptor-like beta-barrel" evidence="11">
    <location>
        <begin position="411"/>
        <end position="847"/>
    </location>
</feature>
<keyword evidence="13" id="KW-0675">Receptor</keyword>
<evidence type="ECO:0000259" key="11">
    <source>
        <dbReference type="Pfam" id="PF00593"/>
    </source>
</evidence>
<keyword evidence="5 9" id="KW-0798">TonB box</keyword>
<keyword evidence="3 8" id="KW-1134">Transmembrane beta strand</keyword>
<evidence type="ECO:0000256" key="5">
    <source>
        <dbReference type="ARBA" id="ARBA00023077"/>
    </source>
</evidence>
<feature type="chain" id="PRO_5046883989" evidence="10">
    <location>
        <begin position="28"/>
        <end position="880"/>
    </location>
</feature>
<dbReference type="Pfam" id="PF07715">
    <property type="entry name" value="Plug"/>
    <property type="match status" value="1"/>
</dbReference>
<evidence type="ECO:0000256" key="10">
    <source>
        <dbReference type="SAM" id="SignalP"/>
    </source>
</evidence>
<proteinExistence type="inferred from homology"/>
<keyword evidence="6 8" id="KW-0472">Membrane</keyword>
<organism evidence="13 14">
    <name type="scientific">Colwellia asteriadis</name>
    <dbReference type="NCBI Taxonomy" id="517723"/>
    <lineage>
        <taxon>Bacteria</taxon>
        <taxon>Pseudomonadati</taxon>
        <taxon>Pseudomonadota</taxon>
        <taxon>Gammaproteobacteria</taxon>
        <taxon>Alteromonadales</taxon>
        <taxon>Colwelliaceae</taxon>
        <taxon>Colwellia</taxon>
    </lineage>
</organism>
<keyword evidence="2 8" id="KW-0813">Transport</keyword>
<dbReference type="InterPro" id="IPR039426">
    <property type="entry name" value="TonB-dep_rcpt-like"/>
</dbReference>
<feature type="signal peptide" evidence="10">
    <location>
        <begin position="1"/>
        <end position="27"/>
    </location>
</feature>
<dbReference type="InterPro" id="IPR036942">
    <property type="entry name" value="Beta-barrel_TonB_sf"/>
</dbReference>
<dbReference type="PANTHER" id="PTHR40980:SF3">
    <property type="entry name" value="TONB-DEPENDENT RECEPTOR-LIKE BETA-BARREL DOMAIN-CONTAINING PROTEIN"/>
    <property type="match status" value="1"/>
</dbReference>
<dbReference type="InterPro" id="IPR037066">
    <property type="entry name" value="Plug_dom_sf"/>
</dbReference>